<dbReference type="EMBL" id="MZGV01000011">
    <property type="protein sequence ID" value="OPJ63090.1"/>
    <property type="molecule type" value="Genomic_DNA"/>
</dbReference>
<proteinExistence type="predicted"/>
<evidence type="ECO:0000256" key="1">
    <source>
        <dbReference type="SAM" id="MobiDB-lite"/>
    </source>
</evidence>
<dbReference type="AlphaFoldDB" id="A0A1V4ITE9"/>
<evidence type="ECO:0000313" key="3">
    <source>
        <dbReference type="Proteomes" id="UP000190080"/>
    </source>
</evidence>
<protein>
    <submittedName>
        <fullName evidence="2">Uncharacterized protein</fullName>
    </submittedName>
</protein>
<keyword evidence="3" id="KW-1185">Reference proteome</keyword>
<reference evidence="2 3" key="1">
    <citation type="submission" date="2017-03" db="EMBL/GenBank/DDBJ databases">
        <title>Genome sequence of Clostridium oryzae DSM 28571.</title>
        <authorList>
            <person name="Poehlein A."/>
            <person name="Daniel R."/>
        </authorList>
    </citation>
    <scope>NUCLEOTIDE SEQUENCE [LARGE SCALE GENOMIC DNA]</scope>
    <source>
        <strain evidence="2 3">DSM 28571</strain>
    </source>
</reference>
<evidence type="ECO:0000313" key="2">
    <source>
        <dbReference type="EMBL" id="OPJ63090.1"/>
    </source>
</evidence>
<dbReference type="Proteomes" id="UP000190080">
    <property type="component" value="Unassembled WGS sequence"/>
</dbReference>
<dbReference type="OrthoDB" id="1734461at2"/>
<accession>A0A1V4ITE9</accession>
<name>A0A1V4ITE9_9CLOT</name>
<gene>
    <name evidence="2" type="ORF">CLORY_14560</name>
</gene>
<feature type="region of interest" description="Disordered" evidence="1">
    <location>
        <begin position="24"/>
        <end position="65"/>
    </location>
</feature>
<sequence length="65" mass="6750">MANTGKKNMNSKNVFLQGLQSNNAFNAPKNAADPAAGIQGKAAKPGSVKGHPDPTGDAVEERWSD</sequence>
<comment type="caution">
    <text evidence="2">The sequence shown here is derived from an EMBL/GenBank/DDBJ whole genome shotgun (WGS) entry which is preliminary data.</text>
</comment>
<dbReference type="RefSeq" id="WP_079422865.1">
    <property type="nucleotide sequence ID" value="NZ_MZGV01000011.1"/>
</dbReference>
<feature type="compositionally biased region" description="Basic and acidic residues" evidence="1">
    <location>
        <begin position="50"/>
        <end position="65"/>
    </location>
</feature>
<organism evidence="2 3">
    <name type="scientific">Clostridium oryzae</name>
    <dbReference type="NCBI Taxonomy" id="1450648"/>
    <lineage>
        <taxon>Bacteria</taxon>
        <taxon>Bacillati</taxon>
        <taxon>Bacillota</taxon>
        <taxon>Clostridia</taxon>
        <taxon>Eubacteriales</taxon>
        <taxon>Clostridiaceae</taxon>
        <taxon>Clostridium</taxon>
    </lineage>
</organism>
<dbReference type="STRING" id="1450648.CLORY_14560"/>